<dbReference type="AlphaFoldDB" id="A0A9P9Y4T3"/>
<gene>
    <name evidence="2" type="ORF">J7T54_005520</name>
</gene>
<proteinExistence type="predicted"/>
<organism evidence="2 3">
    <name type="scientific">Emericellopsis cladophorae</name>
    <dbReference type="NCBI Taxonomy" id="2686198"/>
    <lineage>
        <taxon>Eukaryota</taxon>
        <taxon>Fungi</taxon>
        <taxon>Dikarya</taxon>
        <taxon>Ascomycota</taxon>
        <taxon>Pezizomycotina</taxon>
        <taxon>Sordariomycetes</taxon>
        <taxon>Hypocreomycetidae</taxon>
        <taxon>Hypocreales</taxon>
        <taxon>Bionectriaceae</taxon>
        <taxon>Emericellopsis</taxon>
    </lineage>
</organism>
<feature type="transmembrane region" description="Helical" evidence="1">
    <location>
        <begin position="148"/>
        <end position="166"/>
    </location>
</feature>
<keyword evidence="1" id="KW-0812">Transmembrane</keyword>
<feature type="transmembrane region" description="Helical" evidence="1">
    <location>
        <begin position="172"/>
        <end position="190"/>
    </location>
</feature>
<dbReference type="EMBL" id="JAGIXG020000007">
    <property type="protein sequence ID" value="KAI6783491.1"/>
    <property type="molecule type" value="Genomic_DNA"/>
</dbReference>
<name>A0A9P9Y4T3_9HYPO</name>
<evidence type="ECO:0000256" key="1">
    <source>
        <dbReference type="SAM" id="Phobius"/>
    </source>
</evidence>
<dbReference type="Proteomes" id="UP001055219">
    <property type="component" value="Unassembled WGS sequence"/>
</dbReference>
<keyword evidence="1" id="KW-0472">Membrane</keyword>
<dbReference type="RefSeq" id="XP_051364347.1">
    <property type="nucleotide sequence ID" value="XM_051503947.1"/>
</dbReference>
<evidence type="ECO:0008006" key="4">
    <source>
        <dbReference type="Google" id="ProtNLM"/>
    </source>
</evidence>
<keyword evidence="3" id="KW-1185">Reference proteome</keyword>
<evidence type="ECO:0000313" key="3">
    <source>
        <dbReference type="Proteomes" id="UP001055219"/>
    </source>
</evidence>
<dbReference type="GeneID" id="75832003"/>
<sequence length="245" mass="27797">MSPGRMIAHLLIRELGDDLGNFTFVDFCAGAGGPTPILEKEINHHLRTRRKPEAPVQFVLTDLHPNLPAWEGISKKNPHISYEREPVDASRAPPQLVRRGDGKKLMRLFNLAFHHFDDPLAKDILRDTVQTSQGFAIFELQGRTIESFIAVSLLPLLVMVVAPVHAWKHKSLASLIFMWFIPIIPFVLVWDGWISALRTREPDEVEALLRSCGADSSKWEIKSGSQQHLWPVGYVDWIICQPRDT</sequence>
<comment type="caution">
    <text evidence="2">The sequence shown here is derived from an EMBL/GenBank/DDBJ whole genome shotgun (WGS) entry which is preliminary data.</text>
</comment>
<evidence type="ECO:0000313" key="2">
    <source>
        <dbReference type="EMBL" id="KAI6783491.1"/>
    </source>
</evidence>
<dbReference type="OrthoDB" id="2101715at2759"/>
<accession>A0A9P9Y4T3</accession>
<protein>
    <recommendedName>
        <fullName evidence="4">Class I SAM-dependent methyltransferase</fullName>
    </recommendedName>
</protein>
<reference evidence="2" key="1">
    <citation type="journal article" date="2021" name="J Fungi (Basel)">
        <title>Genomic and Metabolomic Analyses of the Marine Fungus Emericellopsis cladophorae: Insights into Saltwater Adaptability Mechanisms and Its Biosynthetic Potential.</title>
        <authorList>
            <person name="Goncalves M.F.M."/>
            <person name="Hilario S."/>
            <person name="Van de Peer Y."/>
            <person name="Esteves A.C."/>
            <person name="Alves A."/>
        </authorList>
    </citation>
    <scope>NUCLEOTIDE SEQUENCE</scope>
    <source>
        <strain evidence="2">MUM 19.33</strain>
    </source>
</reference>
<reference evidence="2" key="2">
    <citation type="submission" date="2022-07" db="EMBL/GenBank/DDBJ databases">
        <authorList>
            <person name="Goncalves M.F.M."/>
            <person name="Hilario S."/>
            <person name="Van De Peer Y."/>
            <person name="Esteves A.C."/>
            <person name="Alves A."/>
        </authorList>
    </citation>
    <scope>NUCLEOTIDE SEQUENCE</scope>
    <source>
        <strain evidence="2">MUM 19.33</strain>
    </source>
</reference>
<keyword evidence="1" id="KW-1133">Transmembrane helix</keyword>